<evidence type="ECO:0000256" key="2">
    <source>
        <dbReference type="ARBA" id="ARBA00023043"/>
    </source>
</evidence>
<dbReference type="AlphaFoldDB" id="A0A6A5W547"/>
<dbReference type="SMART" id="SM00248">
    <property type="entry name" value="ANK"/>
    <property type="match status" value="3"/>
</dbReference>
<dbReference type="Pfam" id="PF12796">
    <property type="entry name" value="Ank_2"/>
    <property type="match status" value="1"/>
</dbReference>
<evidence type="ECO:0000256" key="4">
    <source>
        <dbReference type="SAM" id="MobiDB-lite"/>
    </source>
</evidence>
<dbReference type="InterPro" id="IPR036770">
    <property type="entry name" value="Ankyrin_rpt-contain_sf"/>
</dbReference>
<accession>A0A6A5W547</accession>
<evidence type="ECO:0000256" key="1">
    <source>
        <dbReference type="ARBA" id="ARBA00022737"/>
    </source>
</evidence>
<organism evidence="5 6">
    <name type="scientific">Amniculicola lignicola CBS 123094</name>
    <dbReference type="NCBI Taxonomy" id="1392246"/>
    <lineage>
        <taxon>Eukaryota</taxon>
        <taxon>Fungi</taxon>
        <taxon>Dikarya</taxon>
        <taxon>Ascomycota</taxon>
        <taxon>Pezizomycotina</taxon>
        <taxon>Dothideomycetes</taxon>
        <taxon>Pleosporomycetidae</taxon>
        <taxon>Pleosporales</taxon>
        <taxon>Amniculicolaceae</taxon>
        <taxon>Amniculicola</taxon>
    </lineage>
</organism>
<gene>
    <name evidence="5" type="ORF">P154DRAFT_472563</name>
</gene>
<evidence type="ECO:0000313" key="6">
    <source>
        <dbReference type="Proteomes" id="UP000799779"/>
    </source>
</evidence>
<dbReference type="OrthoDB" id="10057496at2759"/>
<name>A0A6A5W547_9PLEO</name>
<reference evidence="5" key="1">
    <citation type="journal article" date="2020" name="Stud. Mycol.">
        <title>101 Dothideomycetes genomes: a test case for predicting lifestyles and emergence of pathogens.</title>
        <authorList>
            <person name="Haridas S."/>
            <person name="Albert R."/>
            <person name="Binder M."/>
            <person name="Bloem J."/>
            <person name="Labutti K."/>
            <person name="Salamov A."/>
            <person name="Andreopoulos B."/>
            <person name="Baker S."/>
            <person name="Barry K."/>
            <person name="Bills G."/>
            <person name="Bluhm B."/>
            <person name="Cannon C."/>
            <person name="Castanera R."/>
            <person name="Culley D."/>
            <person name="Daum C."/>
            <person name="Ezra D."/>
            <person name="Gonzalez J."/>
            <person name="Henrissat B."/>
            <person name="Kuo A."/>
            <person name="Liang C."/>
            <person name="Lipzen A."/>
            <person name="Lutzoni F."/>
            <person name="Magnuson J."/>
            <person name="Mondo S."/>
            <person name="Nolan M."/>
            <person name="Ohm R."/>
            <person name="Pangilinan J."/>
            <person name="Park H.-J."/>
            <person name="Ramirez L."/>
            <person name="Alfaro M."/>
            <person name="Sun H."/>
            <person name="Tritt A."/>
            <person name="Yoshinaga Y."/>
            <person name="Zwiers L.-H."/>
            <person name="Turgeon B."/>
            <person name="Goodwin S."/>
            <person name="Spatafora J."/>
            <person name="Crous P."/>
            <person name="Grigoriev I."/>
        </authorList>
    </citation>
    <scope>NUCLEOTIDE SEQUENCE</scope>
    <source>
        <strain evidence="5">CBS 123094</strain>
    </source>
</reference>
<keyword evidence="1" id="KW-0677">Repeat</keyword>
<feature type="compositionally biased region" description="Polar residues" evidence="4">
    <location>
        <begin position="188"/>
        <end position="197"/>
    </location>
</feature>
<dbReference type="SUPFAM" id="SSF48403">
    <property type="entry name" value="Ankyrin repeat"/>
    <property type="match status" value="1"/>
</dbReference>
<dbReference type="PANTHER" id="PTHR24171:SF8">
    <property type="entry name" value="BRCA1-ASSOCIATED RING DOMAIN PROTEIN 1"/>
    <property type="match status" value="1"/>
</dbReference>
<feature type="region of interest" description="Disordered" evidence="4">
    <location>
        <begin position="153"/>
        <end position="207"/>
    </location>
</feature>
<sequence length="207" mass="21816">MTGRRLEEDAIDEVLYLARVNEPSALDTFVADLAAQTSLAKADVVAAAVDPYSKNSALHYAAANGHTDVIKLALSFTTSAAGLINTVNDSGNTPLHWAALNGHLACVKLLVQAGADVTIINKAGHDAVYEAEINDKQEVVDWLLSAVEDLEKGVGGGEGKGEGAGEDDEDVSMDTEDETIPQDEGSVDSLQKQMQGMDTHDNNSQHG</sequence>
<evidence type="ECO:0000313" key="5">
    <source>
        <dbReference type="EMBL" id="KAF1996407.1"/>
    </source>
</evidence>
<feature type="compositionally biased region" description="Basic and acidic residues" evidence="4">
    <location>
        <begin position="198"/>
        <end position="207"/>
    </location>
</feature>
<dbReference type="GO" id="GO:0004842">
    <property type="term" value="F:ubiquitin-protein transferase activity"/>
    <property type="evidence" value="ECO:0007669"/>
    <property type="project" value="TreeGrafter"/>
</dbReference>
<dbReference type="PROSITE" id="PS50297">
    <property type="entry name" value="ANK_REP_REGION"/>
    <property type="match status" value="1"/>
</dbReference>
<protein>
    <submittedName>
        <fullName evidence="5">Ankyrin</fullName>
    </submittedName>
</protein>
<dbReference type="PROSITE" id="PS50088">
    <property type="entry name" value="ANK_REPEAT"/>
    <property type="match status" value="1"/>
</dbReference>
<dbReference type="PRINTS" id="PR01415">
    <property type="entry name" value="ANKYRIN"/>
</dbReference>
<dbReference type="Proteomes" id="UP000799779">
    <property type="component" value="Unassembled WGS sequence"/>
</dbReference>
<feature type="repeat" description="ANK" evidence="3">
    <location>
        <begin position="90"/>
        <end position="122"/>
    </location>
</feature>
<feature type="compositionally biased region" description="Acidic residues" evidence="4">
    <location>
        <begin position="164"/>
        <end position="181"/>
    </location>
</feature>
<proteinExistence type="predicted"/>
<dbReference type="Gene3D" id="1.25.40.20">
    <property type="entry name" value="Ankyrin repeat-containing domain"/>
    <property type="match status" value="1"/>
</dbReference>
<dbReference type="PANTHER" id="PTHR24171">
    <property type="entry name" value="ANKYRIN REPEAT DOMAIN-CONTAINING PROTEIN 39-RELATED"/>
    <property type="match status" value="1"/>
</dbReference>
<keyword evidence="6" id="KW-1185">Reference proteome</keyword>
<evidence type="ECO:0000256" key="3">
    <source>
        <dbReference type="PROSITE-ProRule" id="PRU00023"/>
    </source>
</evidence>
<dbReference type="InterPro" id="IPR002110">
    <property type="entry name" value="Ankyrin_rpt"/>
</dbReference>
<keyword evidence="2 3" id="KW-0040">ANK repeat</keyword>
<dbReference type="GO" id="GO:0085020">
    <property type="term" value="P:protein K6-linked ubiquitination"/>
    <property type="evidence" value="ECO:0007669"/>
    <property type="project" value="TreeGrafter"/>
</dbReference>
<dbReference type="EMBL" id="ML977625">
    <property type="protein sequence ID" value="KAF1996407.1"/>
    <property type="molecule type" value="Genomic_DNA"/>
</dbReference>